<dbReference type="PANTHER" id="PTHR12631">
    <property type="entry name" value="ALPHA-L-IDURONIDASE"/>
    <property type="match status" value="1"/>
</dbReference>
<dbReference type="SUPFAM" id="SSF51445">
    <property type="entry name" value="(Trans)glycosidases"/>
    <property type="match status" value="2"/>
</dbReference>
<evidence type="ECO:0000313" key="4">
    <source>
        <dbReference type="EMBL" id="MYC94911.1"/>
    </source>
</evidence>
<dbReference type="PROSITE" id="PS51781">
    <property type="entry name" value="SH3B"/>
    <property type="match status" value="1"/>
</dbReference>
<proteinExistence type="predicted"/>
<dbReference type="GO" id="GO:0004553">
    <property type="term" value="F:hydrolase activity, hydrolyzing O-glycosyl compounds"/>
    <property type="evidence" value="ECO:0007669"/>
    <property type="project" value="TreeGrafter"/>
</dbReference>
<evidence type="ECO:0000259" key="3">
    <source>
        <dbReference type="PROSITE" id="PS51781"/>
    </source>
</evidence>
<dbReference type="Gene3D" id="3.20.20.80">
    <property type="entry name" value="Glycosidases"/>
    <property type="match status" value="2"/>
</dbReference>
<dbReference type="InterPro" id="IPR017853">
    <property type="entry name" value="GH"/>
</dbReference>
<dbReference type="PANTHER" id="PTHR12631:SF10">
    <property type="entry name" value="BETA-XYLOSIDASE-LIKE PROTEIN-RELATED"/>
    <property type="match status" value="1"/>
</dbReference>
<dbReference type="InterPro" id="IPR029070">
    <property type="entry name" value="Chitinase_insertion_sf"/>
</dbReference>
<evidence type="ECO:0000256" key="2">
    <source>
        <dbReference type="SAM" id="Phobius"/>
    </source>
</evidence>
<accession>A0A6B1D4T7</accession>
<keyword evidence="2" id="KW-0812">Transmembrane</keyword>
<dbReference type="Gene3D" id="3.10.50.10">
    <property type="match status" value="1"/>
</dbReference>
<name>A0A6B1D4T7_9CHLR</name>
<dbReference type="Pfam" id="PF08239">
    <property type="entry name" value="SH3_3"/>
    <property type="match status" value="1"/>
</dbReference>
<dbReference type="InterPro" id="IPR003646">
    <property type="entry name" value="SH3-like_bac-type"/>
</dbReference>
<evidence type="ECO:0000256" key="1">
    <source>
        <dbReference type="SAM" id="MobiDB-lite"/>
    </source>
</evidence>
<feature type="transmembrane region" description="Helical" evidence="2">
    <location>
        <begin position="21"/>
        <end position="45"/>
    </location>
</feature>
<feature type="compositionally biased region" description="Polar residues" evidence="1">
    <location>
        <begin position="625"/>
        <end position="637"/>
    </location>
</feature>
<comment type="caution">
    <text evidence="4">The sequence shown here is derived from an EMBL/GenBank/DDBJ whole genome shotgun (WGS) entry which is preliminary data.</text>
</comment>
<gene>
    <name evidence="4" type="ORF">F4X14_08060</name>
</gene>
<protein>
    <submittedName>
        <fullName evidence="4">SH3 domain-containing protein</fullName>
    </submittedName>
</protein>
<feature type="domain" description="SH3b" evidence="3">
    <location>
        <begin position="625"/>
        <end position="689"/>
    </location>
</feature>
<sequence length="1073" mass="116539">MGRSSFEYDEPLRPETKPASGLRRFATAILSLVLIPALIIAALLLPPISLLERIQGLSSTAIDRNGGSLMDPDGMTIVFPPEGVIESFRVSLDSIPRAEFLNGNAGEAWLTALNALDVAGLEAKSPIYQVEVQGGRLEQSIVRIPIPNDSQPYETLELYSWDGDSWEFVPSAVLAVEDRIEARLGGPPPSNFIVMQTSAPPARVGTNIGVGEQPPASLANAAITTLAVGGYYLRGDGALDIVRTNPPAGNYAIVPVLRNWQGGTAPRSDLLHNMLVEPGQLQNQLTAIANLLTQYSFPGVIIDYRGMETIPAGEAEFTHFIEQLAKRLHAPDMNRWLAVRVEWPQQISMVEWNTRGYDWKALGAAADRVLIPGPADPAAYQLGGQMGALLAFATDQIDRSKVQVELPGMSVERSGNQLWLKGFQQSLQPLVARIRLSGEDGVIVPGADVEVAAVNPRVTRPLTWDDAIGAYVYAYTDDQQMERTVTIENSSSFARKLNLLERYEVTQVMVRDADSGDVDPALWEVARQFQTGGGVNTAPTMLKVSYKIFHPDGGVMEEVTVPIENPVYTFMAPAGEGEIHVEAQVVQISNLGSMQAASPQNTVAMSLATPTPVATNTPVPTPTPESSRLVSTQNTNVREGPGTNYPVVTQLKAGQPYLIFGKNDAGTWWQIDIGNGNKGWVFAELTTASGPLNTVGVITDIPDPPAAAPAAAAPLPAGGGGFGYGVQAHMVHNNQAGQVMQKTREMGFGWVKQQIEWKVFEHNQGQYDWGSMQGIIDAANNAGISLLFSVVNAPPWAREGGFEPNVGGPPADPNTFARFLGAMAGKYCGTSLKAIEVWNEQNLHYEWGNLPLDPAKYVALLRPAYTEIKKACPQMFVISGALTPAASNGAPQSRGGIAAMDDFEYLEKMFQAGLNNYMDGIGAHPSGYNVPPQYTWEQGCEAIQRHGNSGFNGACDSPHHSWSFRSTMEGYRNIAVKYGAGNKRIWPTEFGWAAGGAFDPRYGYANDNDFNEQAVWTVEAFQMMKRWGWVGPAILWNLNFRVVANHTEKAQWGIVDHNWGNLPVFNALRDMPK</sequence>
<keyword evidence="2" id="KW-1133">Transmembrane helix</keyword>
<dbReference type="SMART" id="SM00287">
    <property type="entry name" value="SH3b"/>
    <property type="match status" value="1"/>
</dbReference>
<organism evidence="4">
    <name type="scientific">Caldilineaceae bacterium SB0661_bin_32</name>
    <dbReference type="NCBI Taxonomy" id="2605255"/>
    <lineage>
        <taxon>Bacteria</taxon>
        <taxon>Bacillati</taxon>
        <taxon>Chloroflexota</taxon>
        <taxon>Caldilineae</taxon>
        <taxon>Caldilineales</taxon>
        <taxon>Caldilineaceae</taxon>
    </lineage>
</organism>
<feature type="region of interest" description="Disordered" evidence="1">
    <location>
        <begin position="614"/>
        <end position="643"/>
    </location>
</feature>
<dbReference type="AlphaFoldDB" id="A0A6B1D4T7"/>
<dbReference type="Gene3D" id="2.30.30.40">
    <property type="entry name" value="SH3 Domains"/>
    <property type="match status" value="1"/>
</dbReference>
<reference evidence="4" key="1">
    <citation type="submission" date="2019-09" db="EMBL/GenBank/DDBJ databases">
        <title>Characterisation of the sponge microbiome using genome-centric metagenomics.</title>
        <authorList>
            <person name="Engelberts J.P."/>
            <person name="Robbins S.J."/>
            <person name="De Goeij J.M."/>
            <person name="Aranda M."/>
            <person name="Bell S.C."/>
            <person name="Webster N.S."/>
        </authorList>
    </citation>
    <scope>NUCLEOTIDE SEQUENCE</scope>
    <source>
        <strain evidence="4">SB0661_bin_32</strain>
    </source>
</reference>
<dbReference type="EMBL" id="VXMH01000036">
    <property type="protein sequence ID" value="MYC94911.1"/>
    <property type="molecule type" value="Genomic_DNA"/>
</dbReference>
<keyword evidence="2" id="KW-0472">Membrane</keyword>
<dbReference type="InterPro" id="IPR051923">
    <property type="entry name" value="Glycosyl_Hydrolase_39"/>
</dbReference>